<keyword evidence="2" id="KW-1185">Reference proteome</keyword>
<gene>
    <name evidence="1" type="ORF">L2E82_05119</name>
</gene>
<evidence type="ECO:0000313" key="2">
    <source>
        <dbReference type="Proteomes" id="UP001055811"/>
    </source>
</evidence>
<comment type="caution">
    <text evidence="1">The sequence shown here is derived from an EMBL/GenBank/DDBJ whole genome shotgun (WGS) entry which is preliminary data.</text>
</comment>
<sequence length="76" mass="8842">MKRSFYVKPRKFTTKCSSASSILFITYLSLRFSPFSLPPLSSTIPTRVSRIRLSMLLSLKILKLFDSRITRLEVLR</sequence>
<protein>
    <submittedName>
        <fullName evidence="1">Uncharacterized protein</fullName>
    </submittedName>
</protein>
<reference evidence="2" key="1">
    <citation type="journal article" date="2022" name="Mol. Ecol. Resour.">
        <title>The genomes of chicory, endive, great burdock and yacon provide insights into Asteraceae palaeo-polyploidization history and plant inulin production.</title>
        <authorList>
            <person name="Fan W."/>
            <person name="Wang S."/>
            <person name="Wang H."/>
            <person name="Wang A."/>
            <person name="Jiang F."/>
            <person name="Liu H."/>
            <person name="Zhao H."/>
            <person name="Xu D."/>
            <person name="Zhang Y."/>
        </authorList>
    </citation>
    <scope>NUCLEOTIDE SEQUENCE [LARGE SCALE GENOMIC DNA]</scope>
    <source>
        <strain evidence="2">cv. Punajuju</strain>
    </source>
</reference>
<evidence type="ECO:0000313" key="1">
    <source>
        <dbReference type="EMBL" id="KAI3791353.1"/>
    </source>
</evidence>
<name>A0ACB9H7E1_CICIN</name>
<reference evidence="1 2" key="2">
    <citation type="journal article" date="2022" name="Mol. Ecol. Resour.">
        <title>The genomes of chicory, endive, great burdock and yacon provide insights into Asteraceae paleo-polyploidization history and plant inulin production.</title>
        <authorList>
            <person name="Fan W."/>
            <person name="Wang S."/>
            <person name="Wang H."/>
            <person name="Wang A."/>
            <person name="Jiang F."/>
            <person name="Liu H."/>
            <person name="Zhao H."/>
            <person name="Xu D."/>
            <person name="Zhang Y."/>
        </authorList>
    </citation>
    <scope>NUCLEOTIDE SEQUENCE [LARGE SCALE GENOMIC DNA]</scope>
    <source>
        <strain evidence="2">cv. Punajuju</strain>
        <tissue evidence="1">Leaves</tissue>
    </source>
</reference>
<dbReference type="EMBL" id="CM042009">
    <property type="protein sequence ID" value="KAI3791353.1"/>
    <property type="molecule type" value="Genomic_DNA"/>
</dbReference>
<accession>A0ACB9H7E1</accession>
<proteinExistence type="predicted"/>
<organism evidence="1 2">
    <name type="scientific">Cichorium intybus</name>
    <name type="common">Chicory</name>
    <dbReference type="NCBI Taxonomy" id="13427"/>
    <lineage>
        <taxon>Eukaryota</taxon>
        <taxon>Viridiplantae</taxon>
        <taxon>Streptophyta</taxon>
        <taxon>Embryophyta</taxon>
        <taxon>Tracheophyta</taxon>
        <taxon>Spermatophyta</taxon>
        <taxon>Magnoliopsida</taxon>
        <taxon>eudicotyledons</taxon>
        <taxon>Gunneridae</taxon>
        <taxon>Pentapetalae</taxon>
        <taxon>asterids</taxon>
        <taxon>campanulids</taxon>
        <taxon>Asterales</taxon>
        <taxon>Asteraceae</taxon>
        <taxon>Cichorioideae</taxon>
        <taxon>Cichorieae</taxon>
        <taxon>Cichoriinae</taxon>
        <taxon>Cichorium</taxon>
    </lineage>
</organism>
<dbReference type="Proteomes" id="UP001055811">
    <property type="component" value="Linkage Group LG01"/>
</dbReference>